<evidence type="ECO:0000256" key="2">
    <source>
        <dbReference type="PROSITE-ProRule" id="PRU00168"/>
    </source>
</evidence>
<dbReference type="PANTHER" id="PTHR23113:SF368">
    <property type="entry name" value="CELL DIVISION CONTROL PROTEIN 25"/>
    <property type="match status" value="1"/>
</dbReference>
<keyword evidence="1 2" id="KW-0344">Guanine-nucleotide releasing factor</keyword>
<dbReference type="Proteomes" id="UP000327044">
    <property type="component" value="Unassembled WGS sequence"/>
</dbReference>
<accession>A0A5N4ARR9</accession>
<protein>
    <recommendedName>
        <fullName evidence="4">Ras-GEF domain-containing protein</fullName>
    </recommendedName>
</protein>
<dbReference type="SMART" id="SM00147">
    <property type="entry name" value="RasGEF"/>
    <property type="match status" value="1"/>
</dbReference>
<dbReference type="InterPro" id="IPR008937">
    <property type="entry name" value="Ras-like_GEF"/>
</dbReference>
<dbReference type="Gene3D" id="1.10.840.10">
    <property type="entry name" value="Ras guanine-nucleotide exchange factors catalytic domain"/>
    <property type="match status" value="1"/>
</dbReference>
<feature type="region of interest" description="Disordered" evidence="3">
    <location>
        <begin position="181"/>
        <end position="212"/>
    </location>
</feature>
<dbReference type="InterPro" id="IPR001895">
    <property type="entry name" value="RASGEF_cat_dom"/>
</dbReference>
<dbReference type="PROSITE" id="PS50009">
    <property type="entry name" value="RASGEF_CAT"/>
    <property type="match status" value="1"/>
</dbReference>
<organism evidence="5 6">
    <name type="scientific">Photinus pyralis</name>
    <name type="common">Common eastern firefly</name>
    <name type="synonym">Lampyris pyralis</name>
    <dbReference type="NCBI Taxonomy" id="7054"/>
    <lineage>
        <taxon>Eukaryota</taxon>
        <taxon>Metazoa</taxon>
        <taxon>Ecdysozoa</taxon>
        <taxon>Arthropoda</taxon>
        <taxon>Hexapoda</taxon>
        <taxon>Insecta</taxon>
        <taxon>Pterygota</taxon>
        <taxon>Neoptera</taxon>
        <taxon>Endopterygota</taxon>
        <taxon>Coleoptera</taxon>
        <taxon>Polyphaga</taxon>
        <taxon>Elateriformia</taxon>
        <taxon>Elateroidea</taxon>
        <taxon>Lampyridae</taxon>
        <taxon>Lampyrinae</taxon>
        <taxon>Photinus</taxon>
    </lineage>
</organism>
<evidence type="ECO:0000313" key="5">
    <source>
        <dbReference type="EMBL" id="KAB0799908.1"/>
    </source>
</evidence>
<dbReference type="Pfam" id="PF00617">
    <property type="entry name" value="RasGEF"/>
    <property type="match status" value="1"/>
</dbReference>
<dbReference type="InterPro" id="IPR023578">
    <property type="entry name" value="Ras_GEF_dom_sf"/>
</dbReference>
<comment type="caution">
    <text evidence="5">The sequence shown here is derived from an EMBL/GenBank/DDBJ whole genome shotgun (WGS) entry which is preliminary data.</text>
</comment>
<reference evidence="5 6" key="1">
    <citation type="journal article" date="2018" name="Elife">
        <title>Firefly genomes illuminate parallel origins of bioluminescence in beetles.</title>
        <authorList>
            <person name="Fallon T.R."/>
            <person name="Lower S.E."/>
            <person name="Chang C.H."/>
            <person name="Bessho-Uehara M."/>
            <person name="Martin G.J."/>
            <person name="Bewick A.J."/>
            <person name="Behringer M."/>
            <person name="Debat H.J."/>
            <person name="Wong I."/>
            <person name="Day J.C."/>
            <person name="Suvorov A."/>
            <person name="Silva C.J."/>
            <person name="Stanger-Hall K.F."/>
            <person name="Hall D.W."/>
            <person name="Schmitz R.J."/>
            <person name="Nelson D.R."/>
            <person name="Lewis S.M."/>
            <person name="Shigenobu S."/>
            <person name="Bybee S.M."/>
            <person name="Larracuente A.M."/>
            <person name="Oba Y."/>
            <person name="Weng J.K."/>
        </authorList>
    </citation>
    <scope>NUCLEOTIDE SEQUENCE [LARGE SCALE GENOMIC DNA]</scope>
    <source>
        <strain evidence="5">1611_PpyrPB1</strain>
        <tissue evidence="5">Whole body</tissue>
    </source>
</reference>
<feature type="compositionally biased region" description="Polar residues" evidence="3">
    <location>
        <begin position="183"/>
        <end position="199"/>
    </location>
</feature>
<evidence type="ECO:0000256" key="3">
    <source>
        <dbReference type="SAM" id="MobiDB-lite"/>
    </source>
</evidence>
<sequence>MVLVESPFAQTTRDGKGIRQVHLGLTPTKLILAADVLPPVSMLDVTYLPGVDPDIETFELVAVYPIECVNLSVFHRRKRQTLKAHFCTDRILYFELGGLVKRNMFWNLWCERVTFLNPEDPGSSRSETSVATSTSNSTLYLLDTKRGVNEAGLHQLWCKFGYGNPVAPKWTDRYLYMGDQLSEPPTNYTPHTDPPTTSEFIREPSQPKSRNRRNVEALKQLVPRHQIGAINRFGSGILDNCKSGLYLKTESSTEGTVSTTQSLDNETDYTRLAENAVLFWESSRNVTQVNRHRRRYGIAPQPHFLYGLGPWGISQGERFSVQVKRAVSAVRTRRQPAEPELRLSISKRQLVSSISCEALHLDGRVAKSWTSLKTPVVFFWTPDYWYRPRSARDAYQELTEHLRKVRQSCQRKKGRRRRNLGFKKGFLCMERRYDTDEDTNSATQTSSTSARDETSVQYLRRLLQLNINLTSWDFDSTTLTCQLTIIDRDLFLKITPAELSVIIWKQTSKSAPNIGAFEAFSHRISCLVATEVLRDDTEKIRARMISRLINAAEKCHKLSNFQSCRSILCGLQSPAVYRLHRTWGYVRKRHSTKYQVFECMCRLYRDPRLSAYQRVFLQKSQSAPYIPSLTDLLLKLLPCHSNGTQNQAEWRSSSTLKRLLSALRMLKMTSTETFETVQSDCLELRDGRRALLNQSVEFLEKSQRAAQKYTMTGNELAGEYLLKARYREERENFLHSLSVEKSNFVYRRTS</sequence>
<feature type="domain" description="Ras-GEF" evidence="4">
    <location>
        <begin position="475"/>
        <end position="701"/>
    </location>
</feature>
<evidence type="ECO:0000259" key="4">
    <source>
        <dbReference type="PROSITE" id="PS50009"/>
    </source>
</evidence>
<dbReference type="InParanoid" id="A0A5N4ARR9"/>
<evidence type="ECO:0000256" key="1">
    <source>
        <dbReference type="ARBA" id="ARBA00022658"/>
    </source>
</evidence>
<dbReference type="AlphaFoldDB" id="A0A5N4ARR9"/>
<dbReference type="GO" id="GO:0005085">
    <property type="term" value="F:guanyl-nucleotide exchange factor activity"/>
    <property type="evidence" value="ECO:0007669"/>
    <property type="project" value="UniProtKB-KW"/>
</dbReference>
<evidence type="ECO:0000313" key="6">
    <source>
        <dbReference type="Proteomes" id="UP000327044"/>
    </source>
</evidence>
<dbReference type="GO" id="GO:0005886">
    <property type="term" value="C:plasma membrane"/>
    <property type="evidence" value="ECO:0007669"/>
    <property type="project" value="TreeGrafter"/>
</dbReference>
<dbReference type="GO" id="GO:0007265">
    <property type="term" value="P:Ras protein signal transduction"/>
    <property type="evidence" value="ECO:0007669"/>
    <property type="project" value="TreeGrafter"/>
</dbReference>
<dbReference type="EMBL" id="VVIM01000005">
    <property type="protein sequence ID" value="KAB0799908.1"/>
    <property type="molecule type" value="Genomic_DNA"/>
</dbReference>
<gene>
    <name evidence="5" type="ORF">PPYR_07788</name>
</gene>
<proteinExistence type="predicted"/>
<keyword evidence="6" id="KW-1185">Reference proteome</keyword>
<dbReference type="PANTHER" id="PTHR23113">
    <property type="entry name" value="GUANINE NUCLEOTIDE EXCHANGE FACTOR"/>
    <property type="match status" value="1"/>
</dbReference>
<dbReference type="SUPFAM" id="SSF48366">
    <property type="entry name" value="Ras GEF"/>
    <property type="match status" value="1"/>
</dbReference>
<name>A0A5N4ARR9_PHOPY</name>
<dbReference type="InterPro" id="IPR036964">
    <property type="entry name" value="RASGEF_cat_dom_sf"/>
</dbReference>